<name>J9BQ63_BACCE</name>
<evidence type="ECO:0000313" key="1">
    <source>
        <dbReference type="EMBL" id="EJV75612.1"/>
    </source>
</evidence>
<dbReference type="Proteomes" id="UP000004136">
    <property type="component" value="Unassembled WGS sequence"/>
</dbReference>
<dbReference type="EMBL" id="AHDV01000047">
    <property type="protein sequence ID" value="EJV75612.1"/>
    <property type="molecule type" value="Genomic_DNA"/>
</dbReference>
<evidence type="ECO:0000313" key="2">
    <source>
        <dbReference type="Proteomes" id="UP000004136"/>
    </source>
</evidence>
<comment type="caution">
    <text evidence="1">The sequence shown here is derived from an EMBL/GenBank/DDBJ whole genome shotgun (WGS) entry which is preliminary data.</text>
</comment>
<sequence length="51" mass="6091">MKKKNICKRVDYDFFVSVLSQANNYVELHSKLQTYIQQNKNLKSSLRKRAN</sequence>
<gene>
    <name evidence="1" type="ORF">IG3_05402</name>
</gene>
<protein>
    <submittedName>
        <fullName evidence="1">Uncharacterized protein</fullName>
    </submittedName>
</protein>
<accession>J9BQ63</accession>
<reference evidence="1 2" key="1">
    <citation type="submission" date="2012-04" db="EMBL/GenBank/DDBJ databases">
        <title>The Genome Sequence of Bacillus cereus HuA2-1.</title>
        <authorList>
            <consortium name="The Broad Institute Genome Sequencing Platform"/>
            <consortium name="The Broad Institute Genome Sequencing Center for Infectious Disease"/>
            <person name="Feldgarden M."/>
            <person name="Van der Auwera G.A."/>
            <person name="Mahillon J."/>
            <person name="Duprez V."/>
            <person name="Timmery S."/>
            <person name="Mattelet C."/>
            <person name="Dierick K."/>
            <person name="Sun M."/>
            <person name="Yu Z."/>
            <person name="Zhu L."/>
            <person name="Hu X."/>
            <person name="Shank E.B."/>
            <person name="Swiecicka I."/>
            <person name="Hansen B.M."/>
            <person name="Andrup L."/>
            <person name="Young S.K."/>
            <person name="Zeng Q."/>
            <person name="Gargeya S."/>
            <person name="Fitzgerald M."/>
            <person name="Haas B."/>
            <person name="Abouelleil A."/>
            <person name="Alvarado L."/>
            <person name="Arachchi H.M."/>
            <person name="Berlin A."/>
            <person name="Chapman S.B."/>
            <person name="Goldberg J."/>
            <person name="Griggs A."/>
            <person name="Gujja S."/>
            <person name="Hansen M."/>
            <person name="Howarth C."/>
            <person name="Imamovic A."/>
            <person name="Larimer J."/>
            <person name="McCowen C."/>
            <person name="Montmayeur A."/>
            <person name="Murphy C."/>
            <person name="Neiman D."/>
            <person name="Pearson M."/>
            <person name="Priest M."/>
            <person name="Roberts A."/>
            <person name="Saif S."/>
            <person name="Shea T."/>
            <person name="Sisk P."/>
            <person name="Sykes S."/>
            <person name="Wortman J."/>
            <person name="Nusbaum C."/>
            <person name="Birren B."/>
        </authorList>
    </citation>
    <scope>NUCLEOTIDE SEQUENCE [LARGE SCALE GENOMIC DNA]</scope>
    <source>
        <strain evidence="1 2">HuA2-1</strain>
    </source>
</reference>
<organism evidence="1 2">
    <name type="scientific">Bacillus cereus HuA2-1</name>
    <dbReference type="NCBI Taxonomy" id="1053201"/>
    <lineage>
        <taxon>Bacteria</taxon>
        <taxon>Bacillati</taxon>
        <taxon>Bacillota</taxon>
        <taxon>Bacilli</taxon>
        <taxon>Bacillales</taxon>
        <taxon>Bacillaceae</taxon>
        <taxon>Bacillus</taxon>
        <taxon>Bacillus cereus group</taxon>
    </lineage>
</organism>
<dbReference type="AlphaFoldDB" id="J9BQ63"/>
<dbReference type="PATRIC" id="fig|1053201.3.peg.5539"/>
<dbReference type="HOGENOM" id="CLU_3095228_0_0_9"/>
<proteinExistence type="predicted"/>